<accession>A0A0E0MTQ2</accession>
<feature type="region of interest" description="Disordered" evidence="1">
    <location>
        <begin position="85"/>
        <end position="116"/>
    </location>
</feature>
<evidence type="ECO:0000313" key="2">
    <source>
        <dbReference type="EnsemblPlants" id="ORUFI01G09610.2"/>
    </source>
</evidence>
<evidence type="ECO:0000313" key="3">
    <source>
        <dbReference type="Proteomes" id="UP000008022"/>
    </source>
</evidence>
<sequence>MRRVTSVFTFREPPEALPGNGEHGRHPRGGGGAVQRQQGLHAYTQLNRRPAQTTKPTPYQSRIPVRGASGGCRALVPYLRMRGGAASARRRDGRAAEEDADADLAGAARRREADERSSDLAAAAAIVEDSEMGFPFVFPPAVADTPRPLFRFPLPSDSPTAAAAAAWCGGEGFK</sequence>
<protein>
    <submittedName>
        <fullName evidence="2">Uncharacterized protein</fullName>
    </submittedName>
</protein>
<dbReference type="Gramene" id="ORUFI01G09610.2">
    <property type="protein sequence ID" value="ORUFI01G09610.2"/>
    <property type="gene ID" value="ORUFI01G09610"/>
</dbReference>
<feature type="region of interest" description="Disordered" evidence="1">
    <location>
        <begin position="1"/>
        <end position="69"/>
    </location>
</feature>
<name>A0A0E0MTQ2_ORYRU</name>
<dbReference type="Proteomes" id="UP000008022">
    <property type="component" value="Unassembled WGS sequence"/>
</dbReference>
<dbReference type="EnsemblPlants" id="ORUFI01G09610.2">
    <property type="protein sequence ID" value="ORUFI01G09610.2"/>
    <property type="gene ID" value="ORUFI01G09610"/>
</dbReference>
<reference evidence="2" key="2">
    <citation type="submission" date="2015-06" db="UniProtKB">
        <authorList>
            <consortium name="EnsemblPlants"/>
        </authorList>
    </citation>
    <scope>IDENTIFICATION</scope>
</reference>
<feature type="compositionally biased region" description="Polar residues" evidence="1">
    <location>
        <begin position="44"/>
        <end position="60"/>
    </location>
</feature>
<proteinExistence type="predicted"/>
<dbReference type="AlphaFoldDB" id="A0A0E0MTQ2"/>
<organism evidence="2 3">
    <name type="scientific">Oryza rufipogon</name>
    <name type="common">Brownbeard rice</name>
    <name type="synonym">Asian wild rice</name>
    <dbReference type="NCBI Taxonomy" id="4529"/>
    <lineage>
        <taxon>Eukaryota</taxon>
        <taxon>Viridiplantae</taxon>
        <taxon>Streptophyta</taxon>
        <taxon>Embryophyta</taxon>
        <taxon>Tracheophyta</taxon>
        <taxon>Spermatophyta</taxon>
        <taxon>Magnoliopsida</taxon>
        <taxon>Liliopsida</taxon>
        <taxon>Poales</taxon>
        <taxon>Poaceae</taxon>
        <taxon>BOP clade</taxon>
        <taxon>Oryzoideae</taxon>
        <taxon>Oryzeae</taxon>
        <taxon>Oryzinae</taxon>
        <taxon>Oryza</taxon>
    </lineage>
</organism>
<reference evidence="3" key="1">
    <citation type="submission" date="2013-06" db="EMBL/GenBank/DDBJ databases">
        <authorList>
            <person name="Zhao Q."/>
        </authorList>
    </citation>
    <scope>NUCLEOTIDE SEQUENCE</scope>
    <source>
        <strain evidence="3">cv. W1943</strain>
    </source>
</reference>
<dbReference type="HOGENOM" id="CLU_1763609_0_0_1"/>
<evidence type="ECO:0000256" key="1">
    <source>
        <dbReference type="SAM" id="MobiDB-lite"/>
    </source>
</evidence>
<keyword evidence="3" id="KW-1185">Reference proteome</keyword>